<evidence type="ECO:0000256" key="13">
    <source>
        <dbReference type="ARBA" id="ARBA00023242"/>
    </source>
</evidence>
<evidence type="ECO:0000256" key="8">
    <source>
        <dbReference type="ARBA" id="ARBA00022763"/>
    </source>
</evidence>
<evidence type="ECO:0000256" key="9">
    <source>
        <dbReference type="ARBA" id="ARBA00022842"/>
    </source>
</evidence>
<dbReference type="Pfam" id="PF14791">
    <property type="entry name" value="DNA_pol_B_thumb"/>
    <property type="match status" value="1"/>
</dbReference>
<gene>
    <name evidence="17" type="ORF">M408DRAFT_73367</name>
</gene>
<keyword evidence="10 15" id="KW-0239">DNA-directed DNA polymerase</keyword>
<keyword evidence="6 15" id="KW-0548">Nucleotidyltransferase</keyword>
<dbReference type="STRING" id="933852.A0A0C2XA91"/>
<dbReference type="EMBL" id="KN824309">
    <property type="protein sequence ID" value="KIM26092.1"/>
    <property type="molecule type" value="Genomic_DNA"/>
</dbReference>
<evidence type="ECO:0000256" key="10">
    <source>
        <dbReference type="ARBA" id="ARBA00022932"/>
    </source>
</evidence>
<dbReference type="OrthoDB" id="205514at2759"/>
<dbReference type="InterPro" id="IPR029398">
    <property type="entry name" value="PolB_thumb"/>
</dbReference>
<dbReference type="SUPFAM" id="SSF81301">
    <property type="entry name" value="Nucleotidyltransferase"/>
    <property type="match status" value="1"/>
</dbReference>
<dbReference type="GO" id="GO:0005634">
    <property type="term" value="C:nucleus"/>
    <property type="evidence" value="ECO:0007669"/>
    <property type="project" value="UniProtKB-SubCell"/>
</dbReference>
<evidence type="ECO:0000256" key="14">
    <source>
        <dbReference type="ARBA" id="ARBA00049244"/>
    </source>
</evidence>
<dbReference type="InterPro" id="IPR037160">
    <property type="entry name" value="DNA_Pol_thumb_sf"/>
</dbReference>
<organism evidence="17 18">
    <name type="scientific">Serendipita vermifera MAFF 305830</name>
    <dbReference type="NCBI Taxonomy" id="933852"/>
    <lineage>
        <taxon>Eukaryota</taxon>
        <taxon>Fungi</taxon>
        <taxon>Dikarya</taxon>
        <taxon>Basidiomycota</taxon>
        <taxon>Agaricomycotina</taxon>
        <taxon>Agaricomycetes</taxon>
        <taxon>Sebacinales</taxon>
        <taxon>Serendipitaceae</taxon>
        <taxon>Serendipita</taxon>
    </lineage>
</organism>
<sequence length="405" mass="45636">MIRPLPQRLLARNSFPVCSLRLQTRAYATRKPPSPEGLNYPLLNKLYNEYITYSEGEEPNVHKIHAFKTAISAIDGLPFQVQRIQDVEKIKGIGAGMKRRIEEALLEEEKQGIIPSTNGDVEDKKELLHAVQLFQTISGIGPMKAKKLAENGFRSLEDIMADKATFDKLSRSVQTSMKCGSRTLARIQREDITRLASLMSKVLKEFEVEVTGSYRRGAESSSDVDVLIFHPSYQVIPPQGQRPTKKAQQKVARDESPLLSLVIPQLTKAGILEEPLTSGPTKWQGLARLDPRVDRLCRIDLNLMPTLSRGAALLGYTGDAEFNRYLRAKAAKAGLRLNDFGLWKRPAGWEPSTALESKEDDQSWELVQTSTEQDVFEALDEGWIDPEKRNFGNLQRRKRKGSEHQ</sequence>
<evidence type="ECO:0000256" key="5">
    <source>
        <dbReference type="ARBA" id="ARBA00022679"/>
    </source>
</evidence>
<dbReference type="Gene3D" id="3.30.460.10">
    <property type="entry name" value="Beta Polymerase, domain 2"/>
    <property type="match status" value="1"/>
</dbReference>
<dbReference type="EC" id="2.7.7.7" evidence="15"/>
<evidence type="ECO:0000313" key="17">
    <source>
        <dbReference type="EMBL" id="KIM26092.1"/>
    </source>
</evidence>
<keyword evidence="12 15" id="KW-0234">DNA repair</keyword>
<dbReference type="GO" id="GO:0003887">
    <property type="term" value="F:DNA-directed DNA polymerase activity"/>
    <property type="evidence" value="ECO:0007669"/>
    <property type="project" value="UniProtKB-UniRule"/>
</dbReference>
<dbReference type="SUPFAM" id="SSF81585">
    <property type="entry name" value="PsbU/PolX domain-like"/>
    <property type="match status" value="1"/>
</dbReference>
<dbReference type="Pfam" id="PF10391">
    <property type="entry name" value="DNA_pol_lambd_f"/>
    <property type="match status" value="1"/>
</dbReference>
<dbReference type="GO" id="GO:0003677">
    <property type="term" value="F:DNA binding"/>
    <property type="evidence" value="ECO:0007669"/>
    <property type="project" value="UniProtKB-UniRule"/>
</dbReference>
<dbReference type="GO" id="GO:0006284">
    <property type="term" value="P:base-excision repair"/>
    <property type="evidence" value="ECO:0007669"/>
    <property type="project" value="TreeGrafter"/>
</dbReference>
<dbReference type="InterPro" id="IPR028207">
    <property type="entry name" value="DNA_pol_B_palm_palm"/>
</dbReference>
<dbReference type="InterPro" id="IPR043519">
    <property type="entry name" value="NT_sf"/>
</dbReference>
<dbReference type="AlphaFoldDB" id="A0A0C2XA91"/>
<keyword evidence="9" id="KW-0460">Magnesium</keyword>
<evidence type="ECO:0000256" key="3">
    <source>
        <dbReference type="ARBA" id="ARBA00008323"/>
    </source>
</evidence>
<comment type="similarity">
    <text evidence="3 15">Belongs to the DNA polymerase type-X family.</text>
</comment>
<comment type="function">
    <text evidence="15">DNA polymerase that functions in several pathways of DNA repair. Involved in base excision repair (BER) responsible for repair of lesions that give rise to abasic (AP) sites in DNA. Also contributes to DNA double-strand break repair by non-homologous end joining and homologous recombination. Has both template-dependent and template-independent (terminal transferase) DNA polymerase activities. Has also a 5'-deoxyribose-5-phosphate lyase (dRP lyase) activity.</text>
</comment>
<keyword evidence="18" id="KW-1185">Reference proteome</keyword>
<dbReference type="GO" id="GO:0006303">
    <property type="term" value="P:double-strand break repair via nonhomologous end joining"/>
    <property type="evidence" value="ECO:0007669"/>
    <property type="project" value="TreeGrafter"/>
</dbReference>
<comment type="subcellular location">
    <subcellularLocation>
        <location evidence="2 15">Nucleus</location>
    </subcellularLocation>
</comment>
<evidence type="ECO:0000256" key="1">
    <source>
        <dbReference type="ARBA" id="ARBA00001946"/>
    </source>
</evidence>
<keyword evidence="5 15" id="KW-0808">Transferase</keyword>
<dbReference type="InterPro" id="IPR018944">
    <property type="entry name" value="DNA_pol_lambd_fingers_domain"/>
</dbReference>
<dbReference type="InterPro" id="IPR010996">
    <property type="entry name" value="HHH_MUS81"/>
</dbReference>
<feature type="domain" description="DNA-directed DNA polymerase X" evidence="16">
    <location>
        <begin position="46"/>
        <end position="390"/>
    </location>
</feature>
<comment type="cofactor">
    <cofactor evidence="1">
        <name>Mg(2+)</name>
        <dbReference type="ChEBI" id="CHEBI:18420"/>
    </cofactor>
</comment>
<evidence type="ECO:0000256" key="12">
    <source>
        <dbReference type="ARBA" id="ARBA00023204"/>
    </source>
</evidence>
<dbReference type="PANTHER" id="PTHR11276">
    <property type="entry name" value="DNA POLYMERASE TYPE-X FAMILY MEMBER"/>
    <property type="match status" value="1"/>
</dbReference>
<evidence type="ECO:0000313" key="18">
    <source>
        <dbReference type="Proteomes" id="UP000054097"/>
    </source>
</evidence>
<dbReference type="InterPro" id="IPR027421">
    <property type="entry name" value="DNA_pol_lamdba_lyase_dom_sf"/>
</dbReference>
<protein>
    <recommendedName>
        <fullName evidence="15">DNA polymerase</fullName>
        <ecNumber evidence="15">2.7.7.7</ecNumber>
    </recommendedName>
</protein>
<evidence type="ECO:0000256" key="6">
    <source>
        <dbReference type="ARBA" id="ARBA00022695"/>
    </source>
</evidence>
<evidence type="ECO:0000256" key="11">
    <source>
        <dbReference type="ARBA" id="ARBA00023125"/>
    </source>
</evidence>
<evidence type="ECO:0000256" key="7">
    <source>
        <dbReference type="ARBA" id="ARBA00022723"/>
    </source>
</evidence>
<dbReference type="SUPFAM" id="SSF47802">
    <property type="entry name" value="DNA polymerase beta, N-terminal domain-like"/>
    <property type="match status" value="1"/>
</dbReference>
<dbReference type="InterPro" id="IPR002054">
    <property type="entry name" value="DNA-dir_DNA_pol_X"/>
</dbReference>
<evidence type="ECO:0000256" key="15">
    <source>
        <dbReference type="RuleBase" id="RU366014"/>
    </source>
</evidence>
<evidence type="ECO:0000256" key="4">
    <source>
        <dbReference type="ARBA" id="ARBA00022490"/>
    </source>
</evidence>
<dbReference type="InterPro" id="IPR022312">
    <property type="entry name" value="DNA_pol_X"/>
</dbReference>
<name>A0A0C2XA91_SERVB</name>
<dbReference type="PROSITE" id="PS00522">
    <property type="entry name" value="DNA_POLYMERASE_X"/>
    <property type="match status" value="1"/>
</dbReference>
<keyword evidence="13 15" id="KW-0539">Nucleus</keyword>
<dbReference type="GO" id="GO:0046872">
    <property type="term" value="F:metal ion binding"/>
    <property type="evidence" value="ECO:0007669"/>
    <property type="project" value="UniProtKB-UniRule"/>
</dbReference>
<dbReference type="Pfam" id="PF14716">
    <property type="entry name" value="HHH_8"/>
    <property type="match status" value="1"/>
</dbReference>
<keyword evidence="11" id="KW-0238">DNA-binding</keyword>
<reference evidence="17 18" key="1">
    <citation type="submission" date="2014-04" db="EMBL/GenBank/DDBJ databases">
        <authorList>
            <consortium name="DOE Joint Genome Institute"/>
            <person name="Kuo A."/>
            <person name="Zuccaro A."/>
            <person name="Kohler A."/>
            <person name="Nagy L.G."/>
            <person name="Floudas D."/>
            <person name="Copeland A."/>
            <person name="Barry K.W."/>
            <person name="Cichocki N."/>
            <person name="Veneault-Fourrey C."/>
            <person name="LaButti K."/>
            <person name="Lindquist E.A."/>
            <person name="Lipzen A."/>
            <person name="Lundell T."/>
            <person name="Morin E."/>
            <person name="Murat C."/>
            <person name="Sun H."/>
            <person name="Tunlid A."/>
            <person name="Henrissat B."/>
            <person name="Grigoriev I.V."/>
            <person name="Hibbett D.S."/>
            <person name="Martin F."/>
            <person name="Nordberg H.P."/>
            <person name="Cantor M.N."/>
            <person name="Hua S.X."/>
        </authorList>
    </citation>
    <scope>NUCLEOTIDE SEQUENCE [LARGE SCALE GENOMIC DNA]</scope>
    <source>
        <strain evidence="17 18">MAFF 305830</strain>
    </source>
</reference>
<dbReference type="SMART" id="SM00483">
    <property type="entry name" value="POLXc"/>
    <property type="match status" value="1"/>
</dbReference>
<keyword evidence="7" id="KW-0479">Metal-binding</keyword>
<keyword evidence="8 15" id="KW-0227">DNA damage</keyword>
<comment type="catalytic activity">
    <reaction evidence="14 15">
        <text>DNA(n) + a 2'-deoxyribonucleoside 5'-triphosphate = DNA(n+1) + diphosphate</text>
        <dbReference type="Rhea" id="RHEA:22508"/>
        <dbReference type="Rhea" id="RHEA-COMP:17339"/>
        <dbReference type="Rhea" id="RHEA-COMP:17340"/>
        <dbReference type="ChEBI" id="CHEBI:33019"/>
        <dbReference type="ChEBI" id="CHEBI:61560"/>
        <dbReference type="ChEBI" id="CHEBI:173112"/>
        <dbReference type="EC" id="2.7.7.7"/>
    </reaction>
</comment>
<keyword evidence="4" id="KW-0963">Cytoplasm</keyword>
<proteinExistence type="inferred from homology"/>
<accession>A0A0C2XA91</accession>
<dbReference type="HOGENOM" id="CLU_043700_0_0_1"/>
<dbReference type="Pfam" id="PF14792">
    <property type="entry name" value="DNA_pol_B_palm"/>
    <property type="match status" value="1"/>
</dbReference>
<dbReference type="Gene3D" id="1.10.150.20">
    <property type="entry name" value="5' to 3' exonuclease, C-terminal subdomain"/>
    <property type="match status" value="1"/>
</dbReference>
<dbReference type="Gene3D" id="1.10.150.110">
    <property type="entry name" value="DNA polymerase beta, N-terminal domain-like"/>
    <property type="match status" value="1"/>
</dbReference>
<reference evidence="18" key="2">
    <citation type="submission" date="2015-01" db="EMBL/GenBank/DDBJ databases">
        <title>Evolutionary Origins and Diversification of the Mycorrhizal Mutualists.</title>
        <authorList>
            <consortium name="DOE Joint Genome Institute"/>
            <consortium name="Mycorrhizal Genomics Consortium"/>
            <person name="Kohler A."/>
            <person name="Kuo A."/>
            <person name="Nagy L.G."/>
            <person name="Floudas D."/>
            <person name="Copeland A."/>
            <person name="Barry K.W."/>
            <person name="Cichocki N."/>
            <person name="Veneault-Fourrey C."/>
            <person name="LaButti K."/>
            <person name="Lindquist E.A."/>
            <person name="Lipzen A."/>
            <person name="Lundell T."/>
            <person name="Morin E."/>
            <person name="Murat C."/>
            <person name="Riley R."/>
            <person name="Ohm R."/>
            <person name="Sun H."/>
            <person name="Tunlid A."/>
            <person name="Henrissat B."/>
            <person name="Grigoriev I.V."/>
            <person name="Hibbett D.S."/>
            <person name="Martin F."/>
        </authorList>
    </citation>
    <scope>NUCLEOTIDE SEQUENCE [LARGE SCALE GENOMIC DNA]</scope>
    <source>
        <strain evidence="18">MAFF 305830</strain>
    </source>
</reference>
<dbReference type="PANTHER" id="PTHR11276:SF42">
    <property type="entry name" value="DNA POLYMERASE BETA"/>
    <property type="match status" value="1"/>
</dbReference>
<evidence type="ECO:0000259" key="16">
    <source>
        <dbReference type="SMART" id="SM00483"/>
    </source>
</evidence>
<dbReference type="Proteomes" id="UP000054097">
    <property type="component" value="Unassembled WGS sequence"/>
</dbReference>
<evidence type="ECO:0000256" key="2">
    <source>
        <dbReference type="ARBA" id="ARBA00004123"/>
    </source>
</evidence>
<dbReference type="InterPro" id="IPR019843">
    <property type="entry name" value="DNA_pol-X_BS"/>
</dbReference>
<dbReference type="Gene3D" id="3.30.210.10">
    <property type="entry name" value="DNA polymerase, thumb domain"/>
    <property type="match status" value="1"/>
</dbReference>
<dbReference type="PRINTS" id="PR00870">
    <property type="entry name" value="DNAPOLXBETA"/>
</dbReference>
<dbReference type="PRINTS" id="PR00869">
    <property type="entry name" value="DNAPOLX"/>
</dbReference>
<dbReference type="InterPro" id="IPR002008">
    <property type="entry name" value="DNA_pol_X_beta-like"/>
</dbReference>